<comment type="similarity">
    <text evidence="1">Belongs to the UFL1 family.</text>
</comment>
<dbReference type="InterPro" id="IPR018611">
    <property type="entry name" value="Ufl1"/>
</dbReference>
<dbReference type="PANTHER" id="PTHR31057">
    <property type="entry name" value="E3 UFM1-PROTEIN LIGASE 1"/>
    <property type="match status" value="1"/>
</dbReference>
<reference evidence="8 10" key="2">
    <citation type="journal article" date="2013" name="Nature">
        <title>Insights into bilaterian evolution from three spiralian genomes.</title>
        <authorList>
            <person name="Simakov O."/>
            <person name="Marletaz F."/>
            <person name="Cho S.J."/>
            <person name="Edsinger-Gonzales E."/>
            <person name="Havlak P."/>
            <person name="Hellsten U."/>
            <person name="Kuo D.H."/>
            <person name="Larsson T."/>
            <person name="Lv J."/>
            <person name="Arendt D."/>
            <person name="Savage R."/>
            <person name="Osoegawa K."/>
            <person name="de Jong P."/>
            <person name="Grimwood J."/>
            <person name="Chapman J.A."/>
            <person name="Shapiro H."/>
            <person name="Aerts A."/>
            <person name="Otillar R.P."/>
            <person name="Terry A.Y."/>
            <person name="Boore J.L."/>
            <person name="Grigoriev I.V."/>
            <person name="Lindberg D.R."/>
            <person name="Seaver E.C."/>
            <person name="Weisblat D.A."/>
            <person name="Putnam N.H."/>
            <person name="Rokhsar D.S."/>
        </authorList>
    </citation>
    <scope>NUCLEOTIDE SEQUENCE</scope>
</reference>
<dbReference type="InterPro" id="IPR056761">
    <property type="entry name" value="Ufl1-like_C"/>
</dbReference>
<dbReference type="Pfam" id="PF25870">
    <property type="entry name" value="WHD_UFL1_5th"/>
    <property type="match status" value="1"/>
</dbReference>
<dbReference type="OMA" id="GTWTDVM"/>
<evidence type="ECO:0000256" key="3">
    <source>
        <dbReference type="ARBA" id="ARBA00022786"/>
    </source>
</evidence>
<dbReference type="STRING" id="6412.T1FQH7"/>
<feature type="domain" description="E3 UFM1-protein ligase 1-like" evidence="6">
    <location>
        <begin position="646"/>
        <end position="757"/>
    </location>
</feature>
<dbReference type="GO" id="GO:0005789">
    <property type="term" value="C:endoplasmic reticulum membrane"/>
    <property type="evidence" value="ECO:0000318"/>
    <property type="project" value="GO_Central"/>
</dbReference>
<evidence type="ECO:0000313" key="8">
    <source>
        <dbReference type="EMBL" id="ESN98856.1"/>
    </source>
</evidence>
<dbReference type="FunCoup" id="T1FQH7">
    <property type="interactions" value="2083"/>
</dbReference>
<dbReference type="Gene3D" id="1.20.120.1070">
    <property type="entry name" value="Translation initiation factor eIF-2B, N-terminal domain"/>
    <property type="match status" value="1"/>
</dbReference>
<evidence type="ECO:0000313" key="10">
    <source>
        <dbReference type="Proteomes" id="UP000015101"/>
    </source>
</evidence>
<evidence type="ECO:0000259" key="7">
    <source>
        <dbReference type="Pfam" id="PF25041"/>
    </source>
</evidence>
<dbReference type="Pfam" id="PF25041">
    <property type="entry name" value="UFL1_C"/>
    <property type="match status" value="1"/>
</dbReference>
<dbReference type="GO" id="GO:0034976">
    <property type="term" value="P:response to endoplasmic reticulum stress"/>
    <property type="evidence" value="ECO:0000318"/>
    <property type="project" value="GO_Central"/>
</dbReference>
<feature type="compositionally biased region" description="Low complexity" evidence="4">
    <location>
        <begin position="622"/>
        <end position="639"/>
    </location>
</feature>
<dbReference type="Proteomes" id="UP000015101">
    <property type="component" value="Unassembled WGS sequence"/>
</dbReference>
<keyword evidence="3" id="KW-0833">Ubl conjugation pathway</keyword>
<dbReference type="KEGG" id="hro:HELRODRAFT_188930"/>
<dbReference type="InterPro" id="IPR056580">
    <property type="entry name" value="Ufl1_dom"/>
</dbReference>
<dbReference type="HOGENOM" id="CLU_012417_1_1_1"/>
<dbReference type="InterPro" id="IPR056579">
    <property type="entry name" value="Ufl1_N"/>
</dbReference>
<dbReference type="GO" id="GO:0061709">
    <property type="term" value="P:reticulophagy"/>
    <property type="evidence" value="ECO:0000318"/>
    <property type="project" value="GO_Central"/>
</dbReference>
<dbReference type="CTD" id="20211074"/>
<evidence type="ECO:0000259" key="5">
    <source>
        <dbReference type="Pfam" id="PF09743"/>
    </source>
</evidence>
<dbReference type="EnsemblMetazoa" id="HelroT188930">
    <property type="protein sequence ID" value="HelroP188930"/>
    <property type="gene ID" value="HelroG188930"/>
</dbReference>
<keyword evidence="10" id="KW-1185">Reference proteome</keyword>
<reference evidence="9" key="3">
    <citation type="submission" date="2015-06" db="UniProtKB">
        <authorList>
            <consortium name="EnsemblMetazoa"/>
        </authorList>
    </citation>
    <scope>IDENTIFICATION</scope>
</reference>
<evidence type="ECO:0000313" key="9">
    <source>
        <dbReference type="EnsemblMetazoa" id="HelroP188930"/>
    </source>
</evidence>
<dbReference type="Pfam" id="PF23659">
    <property type="entry name" value="UFL1"/>
    <property type="match status" value="1"/>
</dbReference>
<dbReference type="Pfam" id="PF09743">
    <property type="entry name" value="E3_UFM1_ligase"/>
    <property type="match status" value="1"/>
</dbReference>
<keyword evidence="2" id="KW-0808">Transferase</keyword>
<dbReference type="AlphaFoldDB" id="T1FQH7"/>
<dbReference type="eggNOG" id="KOG2235">
    <property type="taxonomic scope" value="Eukaryota"/>
</dbReference>
<protein>
    <recommendedName>
        <fullName evidence="11">E3 UFM1-protein ligase 1 homolog</fullName>
    </recommendedName>
</protein>
<feature type="compositionally biased region" description="Basic and acidic residues" evidence="4">
    <location>
        <begin position="482"/>
        <end position="491"/>
    </location>
</feature>
<name>T1FQH7_HELRO</name>
<dbReference type="InParanoid" id="T1FQH7"/>
<dbReference type="EMBL" id="AMQM01001069">
    <property type="status" value="NOT_ANNOTATED_CDS"/>
    <property type="molecule type" value="Genomic_DNA"/>
</dbReference>
<dbReference type="PANTHER" id="PTHR31057:SF0">
    <property type="entry name" value="E3 UFM1-PROTEIN LIGASE 1"/>
    <property type="match status" value="1"/>
</dbReference>
<gene>
    <name evidence="9" type="primary">20211074</name>
    <name evidence="8" type="ORF">HELRODRAFT_188930</name>
</gene>
<evidence type="ECO:0000259" key="6">
    <source>
        <dbReference type="Pfam" id="PF23659"/>
    </source>
</evidence>
<dbReference type="EMBL" id="KB097143">
    <property type="protein sequence ID" value="ESN98856.1"/>
    <property type="molecule type" value="Genomic_DNA"/>
</dbReference>
<sequence length="987" mass="111340">MATADWEEIKRLATDFQRVQLSSSVQKLSERNCIEIVQRLIELKILNVIYTTDGKEYLTPKELTKEILEELAIAGGRINLVDLQQKLNVDLLHIEAKVNELMKTDKSLKLILGQLIDKSYFDRLSEEINDKLQEQGLVTISELAKHFNFPGDVLKELISERLETIILGKKDLSGNELYTDSYIDRHRSLFAGMFNAITRPTPVFPIITKYGFQETLAYNILDKLIESCEISGSLTGSRPHNVTYTPNIYIKSQQQWVNSFYNQNSYIGSPTFLLPRPTYLISFLAWLTYLQLPHRTNIFNLIRMSNLSSATSQNIHIQSHLMRAKYSVPSYRIYISKYDCLTRLGISDAQGYIKKRFKNDGMEYLKTCCLGPAYKERILVEMEEALEAGMWFNLMPHLPSICTLEDAQILINTLTKKKNNIIILSECYLISSYLVDMALDHFKPLISEKAQKTIQENPSILMESRQVSSGGGGGSASKTRGHVHEDAPLKDNKRKKVTLSGASKIGGGGAGSQAREVKMKATKKKYLVGHNEVDVDDDADHDNDHSDDSGVFMTISEITDELMKLSSISDAPADLLQFVAVRLARLLNNSYSEELKNIFVLTLQQQQEQQAETDAPSTSIANTSTTTTKQQPSSNQPPTNKKKLFADVSDKASSLYSSIKMFGKGVSFFKDDVQYILIVHLLRTLCTDLANLIFSLYAADLMVNVNSAAVSAEDRNKIISSVQDDKTKSALNKLNSALSPKVLDDFYQNFENICSSAFLNITLKRDKKKERQQMFNHKQSSLKDLQTAEDPALVLHICSILLFQTVTQSMLHCPGKFVPHVIIFLKDHLTLEHHHILVQCQDIIIRLARLTASESNVPEITDLKDSLASLIKKLLLRNRNSYKETGHWTGASRIRNARSQKITSFFNEAVKGDKNVSEALHAVDTLIQFIKVNKNTTLRGLNEDLMTAINILSKIDKKVASVTSACDMFVRAMMTVKKFYSKEVVIF</sequence>
<dbReference type="GO" id="GO:0071569">
    <property type="term" value="P:protein ufmylation"/>
    <property type="evidence" value="ECO:0007669"/>
    <property type="project" value="InterPro"/>
</dbReference>
<dbReference type="OrthoDB" id="10258297at2759"/>
<evidence type="ECO:0008006" key="11">
    <source>
        <dbReference type="Google" id="ProtNLM"/>
    </source>
</evidence>
<dbReference type="GO" id="GO:0061666">
    <property type="term" value="F:UFM1 ligase activity"/>
    <property type="evidence" value="ECO:0007669"/>
    <property type="project" value="InterPro"/>
</dbReference>
<evidence type="ECO:0000256" key="1">
    <source>
        <dbReference type="ARBA" id="ARBA00010789"/>
    </source>
</evidence>
<feature type="domain" description="E3 UFM1-protein ligase 1-like N-terminal" evidence="5">
    <location>
        <begin position="8"/>
        <end position="268"/>
    </location>
</feature>
<dbReference type="GeneID" id="20211074"/>
<feature type="region of interest" description="Disordered" evidence="4">
    <location>
        <begin position="610"/>
        <end position="642"/>
    </location>
</feature>
<feature type="domain" description="E3 UFM1-protein ligase-like C-terminal" evidence="7">
    <location>
        <begin position="770"/>
        <end position="858"/>
    </location>
</feature>
<evidence type="ECO:0000256" key="4">
    <source>
        <dbReference type="SAM" id="MobiDB-lite"/>
    </source>
</evidence>
<proteinExistence type="inferred from homology"/>
<feature type="region of interest" description="Disordered" evidence="4">
    <location>
        <begin position="464"/>
        <end position="495"/>
    </location>
</feature>
<organism evidence="9 10">
    <name type="scientific">Helobdella robusta</name>
    <name type="common">Californian leech</name>
    <dbReference type="NCBI Taxonomy" id="6412"/>
    <lineage>
        <taxon>Eukaryota</taxon>
        <taxon>Metazoa</taxon>
        <taxon>Spiralia</taxon>
        <taxon>Lophotrochozoa</taxon>
        <taxon>Annelida</taxon>
        <taxon>Clitellata</taxon>
        <taxon>Hirudinea</taxon>
        <taxon>Rhynchobdellida</taxon>
        <taxon>Glossiphoniidae</taxon>
        <taxon>Helobdella</taxon>
    </lineage>
</organism>
<dbReference type="InterPro" id="IPR042528">
    <property type="entry name" value="elF-2B_alpha_N"/>
</dbReference>
<dbReference type="RefSeq" id="XP_009022805.1">
    <property type="nucleotide sequence ID" value="XM_009024557.1"/>
</dbReference>
<dbReference type="GO" id="GO:0071568">
    <property type="term" value="F:UFM1 transferase activity"/>
    <property type="evidence" value="ECO:0000318"/>
    <property type="project" value="GO_Central"/>
</dbReference>
<accession>T1FQH7</accession>
<evidence type="ECO:0000256" key="2">
    <source>
        <dbReference type="ARBA" id="ARBA00022679"/>
    </source>
</evidence>
<reference evidence="10" key="1">
    <citation type="submission" date="2012-12" db="EMBL/GenBank/DDBJ databases">
        <authorList>
            <person name="Hellsten U."/>
            <person name="Grimwood J."/>
            <person name="Chapman J.A."/>
            <person name="Shapiro H."/>
            <person name="Aerts A."/>
            <person name="Otillar R.P."/>
            <person name="Terry A.Y."/>
            <person name="Boore J.L."/>
            <person name="Simakov O."/>
            <person name="Marletaz F."/>
            <person name="Cho S.-J."/>
            <person name="Edsinger-Gonzales E."/>
            <person name="Havlak P."/>
            <person name="Kuo D.-H."/>
            <person name="Larsson T."/>
            <person name="Lv J."/>
            <person name="Arendt D."/>
            <person name="Savage R."/>
            <person name="Osoegawa K."/>
            <person name="de Jong P."/>
            <person name="Lindberg D.R."/>
            <person name="Seaver E.C."/>
            <person name="Weisblat D.A."/>
            <person name="Putnam N.H."/>
            <person name="Grigoriev I.V."/>
            <person name="Rokhsar D.S."/>
        </authorList>
    </citation>
    <scope>NUCLEOTIDE SEQUENCE</scope>
</reference>